<gene>
    <name evidence="2" type="ORF">DC041_0000952</name>
</gene>
<feature type="compositionally biased region" description="Polar residues" evidence="1">
    <location>
        <begin position="69"/>
        <end position="81"/>
    </location>
</feature>
<dbReference type="STRING" id="6184.A0A430QKX7"/>
<comment type="caution">
    <text evidence="2">The sequence shown here is derived from an EMBL/GenBank/DDBJ whole genome shotgun (WGS) entry which is preliminary data.</text>
</comment>
<dbReference type="Proteomes" id="UP000290809">
    <property type="component" value="Unassembled WGS sequence"/>
</dbReference>
<organism evidence="2 3">
    <name type="scientific">Schistosoma bovis</name>
    <name type="common">Blood fluke</name>
    <dbReference type="NCBI Taxonomy" id="6184"/>
    <lineage>
        <taxon>Eukaryota</taxon>
        <taxon>Metazoa</taxon>
        <taxon>Spiralia</taxon>
        <taxon>Lophotrochozoa</taxon>
        <taxon>Platyhelminthes</taxon>
        <taxon>Trematoda</taxon>
        <taxon>Digenea</taxon>
        <taxon>Strigeidida</taxon>
        <taxon>Schistosomatoidea</taxon>
        <taxon>Schistosomatidae</taxon>
        <taxon>Schistosoma</taxon>
    </lineage>
</organism>
<sequence length="240" mass="28020">MLYIHDKECDRNTVKADDNLQANSTVVVADSMVQKKKNLVKCTETLDDSSMTLEEHTIKKKSDSKENLTQKNTTSASSNDFASKDPISTIMSPKAERYVRRWLTDASPLERTTALELIDKLYRETNEQDQLTDTQFQIVMKRVKKDNAILRINLNIFCSINWDQNKTPHPVFSRSDGSTHLKYLDLLTKQERRDHWMYCSWHHLPPYRISSTAKYDYPGSHYLHLLERQPKEYVIHPDLG</sequence>
<reference evidence="2 3" key="1">
    <citation type="journal article" date="2019" name="PLoS Pathog.">
        <title>Genome sequence of the bovine parasite Schistosoma bovis Tanzania.</title>
        <authorList>
            <person name="Oey H."/>
            <person name="Zakrzewski M."/>
            <person name="Gobert G."/>
            <person name="Gravermann K."/>
            <person name="Stoye J."/>
            <person name="Jones M."/>
            <person name="Mcmanus D."/>
            <person name="Krause L."/>
        </authorList>
    </citation>
    <scope>NUCLEOTIDE SEQUENCE [LARGE SCALE GENOMIC DNA]</scope>
    <source>
        <strain evidence="2 3">TAN1997</strain>
    </source>
</reference>
<evidence type="ECO:0000313" key="3">
    <source>
        <dbReference type="Proteomes" id="UP000290809"/>
    </source>
</evidence>
<proteinExistence type="predicted"/>
<accession>A0A430QKX7</accession>
<dbReference type="AlphaFoldDB" id="A0A430QKX7"/>
<evidence type="ECO:0000313" key="2">
    <source>
        <dbReference type="EMBL" id="RTG88345.1"/>
    </source>
</evidence>
<dbReference type="EMBL" id="QMKO01001589">
    <property type="protein sequence ID" value="RTG88345.1"/>
    <property type="molecule type" value="Genomic_DNA"/>
</dbReference>
<evidence type="ECO:0000256" key="1">
    <source>
        <dbReference type="SAM" id="MobiDB-lite"/>
    </source>
</evidence>
<feature type="region of interest" description="Disordered" evidence="1">
    <location>
        <begin position="57"/>
        <end position="87"/>
    </location>
</feature>
<keyword evidence="3" id="KW-1185">Reference proteome</keyword>
<name>A0A430QKX7_SCHBO</name>
<feature type="compositionally biased region" description="Basic and acidic residues" evidence="1">
    <location>
        <begin position="57"/>
        <end position="68"/>
    </location>
</feature>
<protein>
    <submittedName>
        <fullName evidence="2">Uncharacterized protein</fullName>
    </submittedName>
</protein>